<dbReference type="InterPro" id="IPR016024">
    <property type="entry name" value="ARM-type_fold"/>
</dbReference>
<dbReference type="InterPro" id="IPR011989">
    <property type="entry name" value="ARM-like"/>
</dbReference>
<dbReference type="InterPro" id="IPR058033">
    <property type="entry name" value="ARM_TBCD_2nd"/>
</dbReference>
<dbReference type="STRING" id="947166.A0A1D1VYR3"/>
<dbReference type="InterPro" id="IPR033162">
    <property type="entry name" value="TBCD"/>
</dbReference>
<dbReference type="Proteomes" id="UP000186922">
    <property type="component" value="Unassembled WGS sequence"/>
</dbReference>
<evidence type="ECO:0000259" key="6">
    <source>
        <dbReference type="Pfam" id="PF25767"/>
    </source>
</evidence>
<evidence type="ECO:0000256" key="1">
    <source>
        <dbReference type="ARBA" id="ARBA00006853"/>
    </source>
</evidence>
<dbReference type="Pfam" id="PF12612">
    <property type="entry name" value="TFCD_C"/>
    <property type="match status" value="1"/>
</dbReference>
<dbReference type="SUPFAM" id="SSF48371">
    <property type="entry name" value="ARM repeat"/>
    <property type="match status" value="1"/>
</dbReference>
<proteinExistence type="inferred from homology"/>
<feature type="domain" description="Tubulin-folding cofactor D ARM repeats" evidence="6">
    <location>
        <begin position="310"/>
        <end position="563"/>
    </location>
</feature>
<dbReference type="Pfam" id="PF23579">
    <property type="entry name" value="ARM_TBCD"/>
    <property type="match status" value="1"/>
</dbReference>
<feature type="domain" description="Tubulin-folding cofactor D C-terminal" evidence="5">
    <location>
        <begin position="919"/>
        <end position="1108"/>
    </location>
</feature>
<gene>
    <name evidence="7" type="primary">RvY_16262-1</name>
    <name evidence="7" type="synonym">RvY_16262.1</name>
    <name evidence="7" type="ORF">RvY_16262</name>
</gene>
<reference evidence="7 8" key="1">
    <citation type="journal article" date="2016" name="Nat. Commun.">
        <title>Extremotolerant tardigrade genome and improved radiotolerance of human cultured cells by tardigrade-unique protein.</title>
        <authorList>
            <person name="Hashimoto T."/>
            <person name="Horikawa D.D."/>
            <person name="Saito Y."/>
            <person name="Kuwahara H."/>
            <person name="Kozuka-Hata H."/>
            <person name="Shin-I T."/>
            <person name="Minakuchi Y."/>
            <person name="Ohishi K."/>
            <person name="Motoyama A."/>
            <person name="Aizu T."/>
            <person name="Enomoto A."/>
            <person name="Kondo K."/>
            <person name="Tanaka S."/>
            <person name="Hara Y."/>
            <person name="Koshikawa S."/>
            <person name="Sagara H."/>
            <person name="Miura T."/>
            <person name="Yokobori S."/>
            <person name="Miyagawa K."/>
            <person name="Suzuki Y."/>
            <person name="Kubo T."/>
            <person name="Oyama M."/>
            <person name="Kohara Y."/>
            <person name="Fujiyama A."/>
            <person name="Arakawa K."/>
            <person name="Katayama T."/>
            <person name="Toyoda A."/>
            <person name="Kunieda T."/>
        </authorList>
    </citation>
    <scope>NUCLEOTIDE SEQUENCE [LARGE SCALE GENOMIC DNA]</scope>
    <source>
        <strain evidence="7 8">YOKOZUNA-1</strain>
    </source>
</reference>
<organism evidence="7 8">
    <name type="scientific">Ramazzottius varieornatus</name>
    <name type="common">Water bear</name>
    <name type="synonym">Tardigrade</name>
    <dbReference type="NCBI Taxonomy" id="947166"/>
    <lineage>
        <taxon>Eukaryota</taxon>
        <taxon>Metazoa</taxon>
        <taxon>Ecdysozoa</taxon>
        <taxon>Tardigrada</taxon>
        <taxon>Eutardigrada</taxon>
        <taxon>Parachela</taxon>
        <taxon>Hypsibioidea</taxon>
        <taxon>Ramazzottiidae</taxon>
        <taxon>Ramazzottius</taxon>
    </lineage>
</organism>
<accession>A0A1D1VYR3</accession>
<dbReference type="PANTHER" id="PTHR12658">
    <property type="entry name" value="BETA-TUBULIN COFACTOR D"/>
    <property type="match status" value="1"/>
</dbReference>
<keyword evidence="3" id="KW-0143">Chaperone</keyword>
<name>A0A1D1VYR3_RAMVA</name>
<feature type="region of interest" description="Disordered" evidence="4">
    <location>
        <begin position="1"/>
        <end position="32"/>
    </location>
</feature>
<dbReference type="Gene3D" id="1.25.10.10">
    <property type="entry name" value="Leucine-rich Repeat Variant"/>
    <property type="match status" value="2"/>
</dbReference>
<dbReference type="GO" id="GO:0070830">
    <property type="term" value="P:bicellular tight junction assembly"/>
    <property type="evidence" value="ECO:0007669"/>
    <property type="project" value="TreeGrafter"/>
</dbReference>
<evidence type="ECO:0000259" key="5">
    <source>
        <dbReference type="Pfam" id="PF12612"/>
    </source>
</evidence>
<evidence type="ECO:0000256" key="3">
    <source>
        <dbReference type="ARBA" id="ARBA00023186"/>
    </source>
</evidence>
<dbReference type="OrthoDB" id="10253476at2759"/>
<dbReference type="EMBL" id="BDGG01000013">
    <property type="protein sequence ID" value="GAV06241.1"/>
    <property type="molecule type" value="Genomic_DNA"/>
</dbReference>
<dbReference type="PANTHER" id="PTHR12658:SF0">
    <property type="entry name" value="TUBULIN-SPECIFIC CHAPERONE D"/>
    <property type="match status" value="1"/>
</dbReference>
<evidence type="ECO:0000256" key="4">
    <source>
        <dbReference type="SAM" id="MobiDB-lite"/>
    </source>
</evidence>
<dbReference type="GO" id="GO:0016328">
    <property type="term" value="C:lateral plasma membrane"/>
    <property type="evidence" value="ECO:0007669"/>
    <property type="project" value="TreeGrafter"/>
</dbReference>
<dbReference type="AlphaFoldDB" id="A0A1D1VYR3"/>
<dbReference type="GO" id="GO:0034333">
    <property type="term" value="P:adherens junction assembly"/>
    <property type="evidence" value="ECO:0007669"/>
    <property type="project" value="TreeGrafter"/>
</dbReference>
<protein>
    <recommendedName>
        <fullName evidence="2">Tubulin-specific chaperone D</fullName>
    </recommendedName>
</protein>
<sequence length="1225" mass="136056">MAKEEDMDIIENGTDGAEGGHQQNGHHVEDASEETHASFALRRFEDEPFVADLIRNVPVIAQDDVKSEASTYRLKDLLDRYQEQPQLLDAYLGGWIATLIQYVKDFADDTMPEKKKASDLSLTVLRLLTNLRGYKFILKFLPHNVSDVEQSLTLIENSLANGTKDWEQLYMLLLWLSIAMQIPFDLKKLTDPADQGTERSIEQRVLRVCERFVVVPEKTSDAAAYLLSRFVTRPDGLPLYGSLVVDFLLSTIQNADENDAIGKPHIVTGCLRAIASIFKSGTRNQLEKLAEECLPRLIKLDLLSSPFSLARMYYMKALQRLGLTFLPTKLPSWRYKRGFQSLAANIASGKVHIGNGDTSSQFSIITSQNPYQNGTTNGVDQGDEQEVDIPESIEEVIELLLRGLTDVDGFVRWSAAKGVGRISERLSRGFAEDIQNSVLDLFSYERSENAWHGGCLALAELSRRGALLPSRFSDVVPVVLRSLLYEELKGTFAVGNQVRDAACYVCWAFARAYEPKVLRNFVPDIAKHLVLVALFDSSVNCRRAASAAFQEHVGRQGTFPHGLDIIPILDFEALGRRTNTYLKLAPKVAQFEEYTEVILDFLVEHRFAHWNASMRDLSAQCLFLLTPIAPNYVIQKVVPEVLSRLGSHHLFTRHGAIIALGCLCEGLHKCGQFDEKLASTVESQLIHMQPAEVFRGLGHELLREAVLNLIARVSNAQLPFHGKSTLLDHMLDLIEANLGTENVKIQEIAVLTLQSFLRTFGTSGSAGETDSAVTIEQKSYKDLLKSSKSPSEVTRRSCVLSLSCFPVSFLKENLLGVVQAVVEACPKATHSDSRWVDCRRNCCRSLERIVQVIPGSSLSLDLSSVIFDFLCDCLGDYTEDKRGNVGRLVRLAALDTTKSITLLIAKTHPEVLTVNRMDTVVKRLVQLFGEGIPDIRARAGQTLLQLTTSKAIPEFNMKSEIGQSFQKFSPTDVPVSGGPAFSAAWLSGGNTYPVAMDLLSIPGLQFPLLFGLLSSLGCLTESTVRDSSAAFRKYYRDVIGRNRDDVIALAKSLKDVMTAAMKEERLVLSALIALKHIFAGGTFCGDLDTSEPQLLIDLLDTVQHIRRSQSTGRVIALTELYTEALQFVEPVRGVALERLCVFLTHVYPRVRVVAATKLHEALIVSDELVEEDKIEVVTALLTETEWASSLEKSQEALKEMATILHIRVRPLQLKAKQSITPSTTK</sequence>
<comment type="similarity">
    <text evidence="1">Belongs to the TBCD family.</text>
</comment>
<dbReference type="GO" id="GO:0048487">
    <property type="term" value="F:beta-tubulin binding"/>
    <property type="evidence" value="ECO:0007669"/>
    <property type="project" value="InterPro"/>
</dbReference>
<dbReference type="GO" id="GO:0007023">
    <property type="term" value="P:post-chaperonin tubulin folding pathway"/>
    <property type="evidence" value="ECO:0007669"/>
    <property type="project" value="InterPro"/>
</dbReference>
<evidence type="ECO:0000313" key="7">
    <source>
        <dbReference type="EMBL" id="GAV06241.1"/>
    </source>
</evidence>
<evidence type="ECO:0000256" key="2">
    <source>
        <dbReference type="ARBA" id="ARBA00015003"/>
    </source>
</evidence>
<dbReference type="GO" id="GO:0007021">
    <property type="term" value="P:tubulin complex assembly"/>
    <property type="evidence" value="ECO:0007669"/>
    <property type="project" value="InterPro"/>
</dbReference>
<dbReference type="GO" id="GO:0005096">
    <property type="term" value="F:GTPase activator activity"/>
    <property type="evidence" value="ECO:0007669"/>
    <property type="project" value="InterPro"/>
</dbReference>
<keyword evidence="8" id="KW-1185">Reference proteome</keyword>
<dbReference type="InterPro" id="IPR022577">
    <property type="entry name" value="TBCD_C"/>
</dbReference>
<dbReference type="Pfam" id="PF25767">
    <property type="entry name" value="ARM_TBCD_2nd"/>
    <property type="match status" value="1"/>
</dbReference>
<comment type="caution">
    <text evidence="7">The sequence shown here is derived from an EMBL/GenBank/DDBJ whole genome shotgun (WGS) entry which is preliminary data.</text>
</comment>
<evidence type="ECO:0000313" key="8">
    <source>
        <dbReference type="Proteomes" id="UP000186922"/>
    </source>
</evidence>
<dbReference type="GO" id="GO:0000226">
    <property type="term" value="P:microtubule cytoskeleton organization"/>
    <property type="evidence" value="ECO:0007669"/>
    <property type="project" value="TreeGrafter"/>
</dbReference>